<dbReference type="OrthoDB" id="2084169at2"/>
<evidence type="ECO:0000313" key="1">
    <source>
        <dbReference type="EMBL" id="SDU78530.1"/>
    </source>
</evidence>
<name>A0A1H2LBU2_9ACTO</name>
<evidence type="ECO:0000313" key="2">
    <source>
        <dbReference type="Proteomes" id="UP000214355"/>
    </source>
</evidence>
<dbReference type="GeneID" id="65344255"/>
<dbReference type="EMBL" id="LT629804">
    <property type="protein sequence ID" value="SDU78530.1"/>
    <property type="molecule type" value="Genomic_DNA"/>
</dbReference>
<organism evidence="1 2">
    <name type="scientific">Arcanobacterium phocae</name>
    <dbReference type="NCBI Taxonomy" id="131112"/>
    <lineage>
        <taxon>Bacteria</taxon>
        <taxon>Bacillati</taxon>
        <taxon>Actinomycetota</taxon>
        <taxon>Actinomycetes</taxon>
        <taxon>Actinomycetales</taxon>
        <taxon>Actinomycetaceae</taxon>
        <taxon>Arcanobacterium</taxon>
    </lineage>
</organism>
<dbReference type="Proteomes" id="UP000214355">
    <property type="component" value="Chromosome I"/>
</dbReference>
<proteinExistence type="predicted"/>
<gene>
    <name evidence="1" type="ORF">SAMN04489737_0509</name>
</gene>
<keyword evidence="2" id="KW-1185">Reference proteome</keyword>
<dbReference type="RefSeq" id="WP_091279525.1">
    <property type="nucleotide sequence ID" value="NZ_LT629804.1"/>
</dbReference>
<dbReference type="AlphaFoldDB" id="A0A1H2LBU2"/>
<protein>
    <submittedName>
        <fullName evidence="1">Uncharacterized protein</fullName>
    </submittedName>
</protein>
<sequence>MLSNDQKEQLIELLKAPIVRNREIKIRKDSGEIESPQQYRSNFDPDMSDFAVGYYKVIYRNILASSILESAEFENKMFAGDTMNSFNRVANQIATAGRSASERTPQNEWPECLRDYYEKYHCLANFWILPSELGRSSNRQSLNKNQRSWDYMDRYLKRVQAAYSGKYQEDFEKYRDYFEKFDGFEDFCDKHFLRGVYVDNNYGIMEYSKQGSPEKVVEDILMRINQRAEVIARSQYAKKLWDYFGKCSVVNTATA</sequence>
<accession>A0A1H2LBU2</accession>
<reference evidence="2" key="1">
    <citation type="submission" date="2016-10" db="EMBL/GenBank/DDBJ databases">
        <authorList>
            <person name="Varghese N."/>
            <person name="Submissions S."/>
        </authorList>
    </citation>
    <scope>NUCLEOTIDE SEQUENCE [LARGE SCALE GENOMIC DNA]</scope>
    <source>
        <strain evidence="2">DSM 10002</strain>
    </source>
</reference>